<dbReference type="Pfam" id="PF08242">
    <property type="entry name" value="Methyltransf_12"/>
    <property type="match status" value="1"/>
</dbReference>
<dbReference type="InterPro" id="IPR029063">
    <property type="entry name" value="SAM-dependent_MTases_sf"/>
</dbReference>
<dbReference type="EMBL" id="AM156932">
    <property type="protein sequence ID" value="CAJ42328.1"/>
    <property type="molecule type" value="Genomic_DNA"/>
</dbReference>
<sequence length="225" mass="25154">MSDQRETGPTQDQILTGTATYTRRVLSLYDTLVLGVVCRRVWQCDRAEMLAGYDRNIAERHVDLGPGTGFFLDRCRHRTPRPRIALVDLNPLVLKKAATRLRRFAPATYQRDVLSPFELGGERYESAGLNFLLHCLPGGMAHKARVFDHVRAHVVPGGRIFGSTVLAEGVPHGKRAYKLLDSLNEKGTFDNRGDTLSGLEAELDARFTEYRLTVRGSVALFEARA</sequence>
<proteinExistence type="predicted"/>
<protein>
    <submittedName>
        <fullName evidence="2">O-methyl transferase</fullName>
    </submittedName>
</protein>
<name>Q2P9Z9_9ACTN</name>
<feature type="domain" description="Methyltransferase type 12" evidence="1">
    <location>
        <begin position="62"/>
        <end position="160"/>
    </location>
</feature>
<dbReference type="InterPro" id="IPR016584">
    <property type="entry name" value="MeTrfase_VrtF"/>
</dbReference>
<dbReference type="PIRSF" id="PIRSF011491">
    <property type="entry name" value="Mtase_YbcY_prd"/>
    <property type="match status" value="1"/>
</dbReference>
<organism evidence="2">
    <name type="scientific">Streptomyces steffisburgensis</name>
    <dbReference type="NCBI Taxonomy" id="68271"/>
    <lineage>
        <taxon>Bacteria</taxon>
        <taxon>Bacillati</taxon>
        <taxon>Actinomycetota</taxon>
        <taxon>Actinomycetes</taxon>
        <taxon>Kitasatosporales</taxon>
        <taxon>Streptomycetaceae</taxon>
        <taxon>Streptomyces</taxon>
    </lineage>
</organism>
<evidence type="ECO:0000259" key="1">
    <source>
        <dbReference type="Pfam" id="PF08242"/>
    </source>
</evidence>
<dbReference type="AlphaFoldDB" id="Q2P9Z9"/>
<evidence type="ECO:0000313" key="2">
    <source>
        <dbReference type="EMBL" id="CAJ42328.1"/>
    </source>
</evidence>
<keyword evidence="2" id="KW-0808">Transferase</keyword>
<dbReference type="SUPFAM" id="SSF53335">
    <property type="entry name" value="S-adenosyl-L-methionine-dependent methyltransferases"/>
    <property type="match status" value="1"/>
</dbReference>
<dbReference type="Gene3D" id="3.40.50.150">
    <property type="entry name" value="Vaccinia Virus protein VP39"/>
    <property type="match status" value="1"/>
</dbReference>
<reference evidence="2" key="1">
    <citation type="journal article" date="2006" name="Appl. Environ. Microbiol.">
        <title>Isolation, characterization, and heterologous expression of the biosynthesis gene cluster for the antitumor anthracycline steffimycin.</title>
        <authorList>
            <person name="Gullon S."/>
            <person name="Olano C."/>
            <person name="Abdelfattah M.S."/>
            <person name="Brana A.F."/>
            <person name="Rohr J."/>
            <person name="Mendez C."/>
            <person name="Salas J.A."/>
        </authorList>
    </citation>
    <scope>NUCLEOTIDE SEQUENCE</scope>
    <source>
        <strain evidence="2">NRRL 3193</strain>
    </source>
</reference>
<dbReference type="InterPro" id="IPR013217">
    <property type="entry name" value="Methyltransf_12"/>
</dbReference>
<accession>Q2P9Z9</accession>
<gene>
    <name evidence="2" type="primary">stfMI</name>
</gene>
<dbReference type="GO" id="GO:0008168">
    <property type="term" value="F:methyltransferase activity"/>
    <property type="evidence" value="ECO:0007669"/>
    <property type="project" value="InterPro"/>
</dbReference>